<keyword evidence="1" id="KW-0436">Ligase</keyword>
<dbReference type="GO" id="GO:0016874">
    <property type="term" value="F:ligase activity"/>
    <property type="evidence" value="ECO:0007669"/>
    <property type="project" value="UniProtKB-KW"/>
</dbReference>
<protein>
    <submittedName>
        <fullName evidence="1">DNA ligase</fullName>
    </submittedName>
</protein>
<dbReference type="AlphaFoldDB" id="A0A5A7RFE3"/>
<name>A0A5A7RFE3_STRAF</name>
<keyword evidence="2" id="KW-1185">Reference proteome</keyword>
<gene>
    <name evidence="1" type="ORF">STAS_33583</name>
</gene>
<reference evidence="2" key="1">
    <citation type="journal article" date="2019" name="Curr. Biol.">
        <title>Genome Sequence of Striga asiatica Provides Insight into the Evolution of Plant Parasitism.</title>
        <authorList>
            <person name="Yoshida S."/>
            <person name="Kim S."/>
            <person name="Wafula E.K."/>
            <person name="Tanskanen J."/>
            <person name="Kim Y.M."/>
            <person name="Honaas L."/>
            <person name="Yang Z."/>
            <person name="Spallek T."/>
            <person name="Conn C.E."/>
            <person name="Ichihashi Y."/>
            <person name="Cheong K."/>
            <person name="Cui S."/>
            <person name="Der J.P."/>
            <person name="Gundlach H."/>
            <person name="Jiao Y."/>
            <person name="Hori C."/>
            <person name="Ishida J.K."/>
            <person name="Kasahara H."/>
            <person name="Kiba T."/>
            <person name="Kim M.S."/>
            <person name="Koo N."/>
            <person name="Laohavisit A."/>
            <person name="Lee Y.H."/>
            <person name="Lumba S."/>
            <person name="McCourt P."/>
            <person name="Mortimer J.C."/>
            <person name="Mutuku J.M."/>
            <person name="Nomura T."/>
            <person name="Sasaki-Sekimoto Y."/>
            <person name="Seto Y."/>
            <person name="Wang Y."/>
            <person name="Wakatake T."/>
            <person name="Sakakibara H."/>
            <person name="Demura T."/>
            <person name="Yamaguchi S."/>
            <person name="Yoneyama K."/>
            <person name="Manabe R.I."/>
            <person name="Nelson D.C."/>
            <person name="Schulman A.H."/>
            <person name="Timko M.P."/>
            <person name="dePamphilis C.W."/>
            <person name="Choi D."/>
            <person name="Shirasu K."/>
        </authorList>
    </citation>
    <scope>NUCLEOTIDE SEQUENCE [LARGE SCALE GENOMIC DNA]</scope>
    <source>
        <strain evidence="2">cv. UVA1</strain>
    </source>
</reference>
<sequence>MVKNLQKYNFREKRRYIVEKLGLLIVSAQDAMLERSSAFEHPTATKAPSSSNFHSGRPNAIKNIPQQVRLFSSQEELTIFSSNDATQILYTSRRLFALTASQMVEDNRSPGPLPSLFTSSFLTYWISETSESVLQLRSSA</sequence>
<evidence type="ECO:0000313" key="2">
    <source>
        <dbReference type="Proteomes" id="UP000325081"/>
    </source>
</evidence>
<proteinExistence type="predicted"/>
<dbReference type="EMBL" id="BKCP01012292">
    <property type="protein sequence ID" value="GER55886.1"/>
    <property type="molecule type" value="Genomic_DNA"/>
</dbReference>
<organism evidence="1 2">
    <name type="scientific">Striga asiatica</name>
    <name type="common">Asiatic witchweed</name>
    <name type="synonym">Buchnera asiatica</name>
    <dbReference type="NCBI Taxonomy" id="4170"/>
    <lineage>
        <taxon>Eukaryota</taxon>
        <taxon>Viridiplantae</taxon>
        <taxon>Streptophyta</taxon>
        <taxon>Embryophyta</taxon>
        <taxon>Tracheophyta</taxon>
        <taxon>Spermatophyta</taxon>
        <taxon>Magnoliopsida</taxon>
        <taxon>eudicotyledons</taxon>
        <taxon>Gunneridae</taxon>
        <taxon>Pentapetalae</taxon>
        <taxon>asterids</taxon>
        <taxon>lamiids</taxon>
        <taxon>Lamiales</taxon>
        <taxon>Orobanchaceae</taxon>
        <taxon>Buchnereae</taxon>
        <taxon>Striga</taxon>
    </lineage>
</organism>
<accession>A0A5A7RFE3</accession>
<comment type="caution">
    <text evidence="1">The sequence shown here is derived from an EMBL/GenBank/DDBJ whole genome shotgun (WGS) entry which is preliminary data.</text>
</comment>
<evidence type="ECO:0000313" key="1">
    <source>
        <dbReference type="EMBL" id="GER55886.1"/>
    </source>
</evidence>
<dbReference type="Proteomes" id="UP000325081">
    <property type="component" value="Unassembled WGS sequence"/>
</dbReference>